<evidence type="ECO:0000313" key="2">
    <source>
        <dbReference type="Proteomes" id="UP000031599"/>
    </source>
</evidence>
<evidence type="ECO:0000313" key="1">
    <source>
        <dbReference type="EMBL" id="KIG17343.1"/>
    </source>
</evidence>
<proteinExistence type="predicted"/>
<dbReference type="AlphaFoldDB" id="A0A0C2A1U1"/>
<gene>
    <name evidence="1" type="ORF">DB30_03400</name>
</gene>
<name>A0A0C2A1U1_9BACT</name>
<dbReference type="Proteomes" id="UP000031599">
    <property type="component" value="Unassembled WGS sequence"/>
</dbReference>
<accession>A0A0C2A1U1</accession>
<organism evidence="1 2">
    <name type="scientific">Enhygromyxa salina</name>
    <dbReference type="NCBI Taxonomy" id="215803"/>
    <lineage>
        <taxon>Bacteria</taxon>
        <taxon>Pseudomonadati</taxon>
        <taxon>Myxococcota</taxon>
        <taxon>Polyangia</taxon>
        <taxon>Nannocystales</taxon>
        <taxon>Nannocystaceae</taxon>
        <taxon>Enhygromyxa</taxon>
    </lineage>
</organism>
<reference evidence="1 2" key="1">
    <citation type="submission" date="2014-12" db="EMBL/GenBank/DDBJ databases">
        <title>Genome assembly of Enhygromyxa salina DSM 15201.</title>
        <authorList>
            <person name="Sharma G."/>
            <person name="Subramanian S."/>
        </authorList>
    </citation>
    <scope>NUCLEOTIDE SEQUENCE [LARGE SCALE GENOMIC DNA]</scope>
    <source>
        <strain evidence="1 2">DSM 15201</strain>
    </source>
</reference>
<sequence length="178" mass="18413">MFLALSSDPAFQPPPVAVADEYISPEGHRTRWASVTYTLPDGQIAEVVMIADDANRGDGYVYVEGEAVVHSSWNETGGVHTWTSSAPGASAQALAALTSLPGEAGDELFDAFTTDSEAFKCSEWGKKVLNASRYIWAGVVGAGMAACCVAGGPACIPCAGGLAAVGLYGDDQLTDYGE</sequence>
<protein>
    <submittedName>
        <fullName evidence="1">Uncharacterized protein</fullName>
    </submittedName>
</protein>
<comment type="caution">
    <text evidence="1">The sequence shown here is derived from an EMBL/GenBank/DDBJ whole genome shotgun (WGS) entry which is preliminary data.</text>
</comment>
<dbReference type="EMBL" id="JMCC02000026">
    <property type="protein sequence ID" value="KIG17343.1"/>
    <property type="molecule type" value="Genomic_DNA"/>
</dbReference>